<evidence type="ECO:0000256" key="1">
    <source>
        <dbReference type="SAM" id="MobiDB-lite"/>
    </source>
</evidence>
<evidence type="ECO:0000256" key="2">
    <source>
        <dbReference type="SAM" id="Phobius"/>
    </source>
</evidence>
<feature type="transmembrane region" description="Helical" evidence="2">
    <location>
        <begin position="74"/>
        <end position="93"/>
    </location>
</feature>
<dbReference type="AlphaFoldDB" id="A0A4Y2DZE2"/>
<feature type="region of interest" description="Disordered" evidence="1">
    <location>
        <begin position="29"/>
        <end position="69"/>
    </location>
</feature>
<keyword evidence="2" id="KW-1133">Transmembrane helix</keyword>
<comment type="caution">
    <text evidence="3">The sequence shown here is derived from an EMBL/GenBank/DDBJ whole genome shotgun (WGS) entry which is preliminary data.</text>
</comment>
<evidence type="ECO:0000313" key="3">
    <source>
        <dbReference type="EMBL" id="GBM21406.1"/>
    </source>
</evidence>
<keyword evidence="2" id="KW-0812">Transmembrane</keyword>
<keyword evidence="2" id="KW-0472">Membrane</keyword>
<proteinExistence type="predicted"/>
<reference evidence="3 4" key="1">
    <citation type="journal article" date="2019" name="Sci. Rep.">
        <title>Orb-weaving spider Araneus ventricosus genome elucidates the spidroin gene catalogue.</title>
        <authorList>
            <person name="Kono N."/>
            <person name="Nakamura H."/>
            <person name="Ohtoshi R."/>
            <person name="Moran D.A.P."/>
            <person name="Shinohara A."/>
            <person name="Yoshida Y."/>
            <person name="Fujiwara M."/>
            <person name="Mori M."/>
            <person name="Tomita M."/>
            <person name="Arakawa K."/>
        </authorList>
    </citation>
    <scope>NUCLEOTIDE SEQUENCE [LARGE SCALE GENOMIC DNA]</scope>
</reference>
<evidence type="ECO:0000313" key="4">
    <source>
        <dbReference type="Proteomes" id="UP000499080"/>
    </source>
</evidence>
<dbReference type="EMBL" id="BGPR01000458">
    <property type="protein sequence ID" value="GBM21406.1"/>
    <property type="molecule type" value="Genomic_DNA"/>
</dbReference>
<accession>A0A4Y2DZE2</accession>
<organism evidence="3 4">
    <name type="scientific">Araneus ventricosus</name>
    <name type="common">Orbweaver spider</name>
    <name type="synonym">Epeira ventricosa</name>
    <dbReference type="NCBI Taxonomy" id="182803"/>
    <lineage>
        <taxon>Eukaryota</taxon>
        <taxon>Metazoa</taxon>
        <taxon>Ecdysozoa</taxon>
        <taxon>Arthropoda</taxon>
        <taxon>Chelicerata</taxon>
        <taxon>Arachnida</taxon>
        <taxon>Araneae</taxon>
        <taxon>Araneomorphae</taxon>
        <taxon>Entelegynae</taxon>
        <taxon>Araneoidea</taxon>
        <taxon>Araneidae</taxon>
        <taxon>Araneus</taxon>
    </lineage>
</organism>
<protein>
    <submittedName>
        <fullName evidence="3">Uncharacterized protein</fullName>
    </submittedName>
</protein>
<gene>
    <name evidence="3" type="ORF">AVEN_264837_1</name>
</gene>
<sequence length="94" mass="10678">MIYFSRPYRTLPLLESHGADVARTLSHHVGDTWRPPLPPRDPSNPESRLPSKQERRRKGSSVRVTSSKPNFNPAALVFALELLFTAFSFLTVLF</sequence>
<name>A0A4Y2DZE2_ARAVE</name>
<dbReference type="Proteomes" id="UP000499080">
    <property type="component" value="Unassembled WGS sequence"/>
</dbReference>
<keyword evidence="4" id="KW-1185">Reference proteome</keyword>